<dbReference type="OrthoDB" id="9802833at2"/>
<organism evidence="6 7">
    <name type="scientific">Leptospira ellinghausenii</name>
    <dbReference type="NCBI Taxonomy" id="1917822"/>
    <lineage>
        <taxon>Bacteria</taxon>
        <taxon>Pseudomonadati</taxon>
        <taxon>Spirochaetota</taxon>
        <taxon>Spirochaetia</taxon>
        <taxon>Leptospirales</taxon>
        <taxon>Leptospiraceae</taxon>
        <taxon>Leptospira</taxon>
    </lineage>
</organism>
<evidence type="ECO:0000256" key="2">
    <source>
        <dbReference type="ARBA" id="ARBA00022649"/>
    </source>
</evidence>
<dbReference type="GO" id="GO:0000166">
    <property type="term" value="F:nucleotide binding"/>
    <property type="evidence" value="ECO:0007669"/>
    <property type="project" value="UniProtKB-KW"/>
</dbReference>
<evidence type="ECO:0000256" key="4">
    <source>
        <dbReference type="ARBA" id="ARBA00022741"/>
    </source>
</evidence>
<dbReference type="GO" id="GO:0016787">
    <property type="term" value="F:hydrolase activity"/>
    <property type="evidence" value="ECO:0007669"/>
    <property type="project" value="UniProtKB-KW"/>
</dbReference>
<dbReference type="GO" id="GO:0110001">
    <property type="term" value="C:toxin-antitoxin complex"/>
    <property type="evidence" value="ECO:0007669"/>
    <property type="project" value="InterPro"/>
</dbReference>
<dbReference type="RefSeq" id="WP_108961562.1">
    <property type="nucleotide sequence ID" value="NZ_BFAZ01000016.1"/>
</dbReference>
<dbReference type="GO" id="GO:0004540">
    <property type="term" value="F:RNA nuclease activity"/>
    <property type="evidence" value="ECO:0007669"/>
    <property type="project" value="InterPro"/>
</dbReference>
<evidence type="ECO:0008006" key="8">
    <source>
        <dbReference type="Google" id="ProtNLM"/>
    </source>
</evidence>
<evidence type="ECO:0000313" key="7">
    <source>
        <dbReference type="Proteomes" id="UP000245206"/>
    </source>
</evidence>
<protein>
    <recommendedName>
        <fullName evidence="8">Toxin-antitoxin system, antitoxin component</fullName>
    </recommendedName>
</protein>
<sequence>MSEEIYERFEFIQESIVIIQTRFEKIKFPDDLINSHDGITILDSIAMRLQAIGDNIKSVVKLDGKFLNKYPDTDWEKIMKMRDVISYHYEGLDHEIIFNICKNKIPELKQSVEFILKLRNGV</sequence>
<dbReference type="PANTHER" id="PTHR34139">
    <property type="entry name" value="UPF0331 PROTEIN MJ0127"/>
    <property type="match status" value="1"/>
</dbReference>
<comment type="caution">
    <text evidence="6">The sequence shown here is derived from an EMBL/GenBank/DDBJ whole genome shotgun (WGS) entry which is preliminary data.</text>
</comment>
<keyword evidence="5" id="KW-0378">Hydrolase</keyword>
<keyword evidence="2" id="KW-1277">Toxin-antitoxin system</keyword>
<dbReference type="InterPro" id="IPR051813">
    <property type="entry name" value="HepT_RNase_toxin"/>
</dbReference>
<evidence type="ECO:0000256" key="5">
    <source>
        <dbReference type="ARBA" id="ARBA00022801"/>
    </source>
</evidence>
<dbReference type="InterPro" id="IPR008201">
    <property type="entry name" value="HepT-like"/>
</dbReference>
<dbReference type="AlphaFoldDB" id="A0A2P2DIX3"/>
<keyword evidence="7" id="KW-1185">Reference proteome</keyword>
<name>A0A2P2DIX3_9LEPT</name>
<dbReference type="Pfam" id="PF01934">
    <property type="entry name" value="HepT-like"/>
    <property type="match status" value="1"/>
</dbReference>
<keyword evidence="1" id="KW-0597">Phosphoprotein</keyword>
<evidence type="ECO:0000256" key="1">
    <source>
        <dbReference type="ARBA" id="ARBA00022553"/>
    </source>
</evidence>
<keyword evidence="3" id="KW-0540">Nuclease</keyword>
<dbReference type="EMBL" id="BFAZ01000016">
    <property type="protein sequence ID" value="GBF44592.1"/>
    <property type="molecule type" value="Genomic_DNA"/>
</dbReference>
<evidence type="ECO:0000256" key="3">
    <source>
        <dbReference type="ARBA" id="ARBA00022722"/>
    </source>
</evidence>
<evidence type="ECO:0000313" key="6">
    <source>
        <dbReference type="EMBL" id="GBF44592.1"/>
    </source>
</evidence>
<accession>A0A2P2DIX3</accession>
<dbReference type="PANTHER" id="PTHR34139:SF1">
    <property type="entry name" value="RNASE MJ1380-RELATED"/>
    <property type="match status" value="1"/>
</dbReference>
<gene>
    <name evidence="6" type="ORF">LPTSP2_38950</name>
</gene>
<proteinExistence type="predicted"/>
<dbReference type="Proteomes" id="UP000245206">
    <property type="component" value="Unassembled WGS sequence"/>
</dbReference>
<reference evidence="7" key="1">
    <citation type="journal article" date="2019" name="Microbiol. Immunol.">
        <title>Molecular and phenotypic characterization of Leptospira johnsonii sp. nov., Leptospira ellinghausenii sp. nov. and Leptospira ryugenii sp. nov. isolated from soil and water in Japan.</title>
        <authorList>
            <person name="Masuzawa T."/>
            <person name="Saito M."/>
            <person name="Nakao R."/>
            <person name="Nikaido Y."/>
            <person name="Matsumoto M."/>
            <person name="Ogawa M."/>
            <person name="Yokoyama M."/>
            <person name="Hidaka Y."/>
            <person name="Tomita J."/>
            <person name="Sakakibara K."/>
            <person name="Suzuki K."/>
            <person name="Yasuda S."/>
            <person name="Sato H."/>
            <person name="Yamaguchi M."/>
            <person name="Yoshida S.I."/>
            <person name="Koizumi N."/>
            <person name="Kawamura Y."/>
        </authorList>
    </citation>
    <scope>NUCLEOTIDE SEQUENCE [LARGE SCALE GENOMIC DNA]</scope>
    <source>
        <strain evidence="7">E18</strain>
    </source>
</reference>
<keyword evidence="4" id="KW-0547">Nucleotide-binding</keyword>